<dbReference type="InterPro" id="IPR000086">
    <property type="entry name" value="NUDIX_hydrolase_dom"/>
</dbReference>
<evidence type="ECO:0000256" key="1">
    <source>
        <dbReference type="ARBA" id="ARBA00022801"/>
    </source>
</evidence>
<dbReference type="GO" id="GO:0016787">
    <property type="term" value="F:hydrolase activity"/>
    <property type="evidence" value="ECO:0007669"/>
    <property type="project" value="UniProtKB-KW"/>
</dbReference>
<dbReference type="SUPFAM" id="SSF55811">
    <property type="entry name" value="Nudix"/>
    <property type="match status" value="1"/>
</dbReference>
<evidence type="ECO:0000313" key="3">
    <source>
        <dbReference type="EMBL" id="MFC6954687.1"/>
    </source>
</evidence>
<dbReference type="PANTHER" id="PTHR43222:SF2">
    <property type="entry name" value="NUDIX HYDROLASE 23, CHLOROPLASTIC"/>
    <property type="match status" value="1"/>
</dbReference>
<accession>A0ABD5VKU8</accession>
<dbReference type="InterPro" id="IPR020084">
    <property type="entry name" value="NUDIX_hydrolase_CS"/>
</dbReference>
<dbReference type="AlphaFoldDB" id="A0ABD5VKU8"/>
<dbReference type="PANTHER" id="PTHR43222">
    <property type="entry name" value="NUDIX HYDROLASE 23"/>
    <property type="match status" value="1"/>
</dbReference>
<dbReference type="Proteomes" id="UP001596395">
    <property type="component" value="Unassembled WGS sequence"/>
</dbReference>
<gene>
    <name evidence="3" type="ORF">ACFQGB_17615</name>
</gene>
<name>A0ABD5VKU8_9EURY</name>
<organism evidence="3 4">
    <name type="scientific">Halorubellus litoreus</name>
    <dbReference type="NCBI Taxonomy" id="755308"/>
    <lineage>
        <taxon>Archaea</taxon>
        <taxon>Methanobacteriati</taxon>
        <taxon>Methanobacteriota</taxon>
        <taxon>Stenosarchaea group</taxon>
        <taxon>Halobacteria</taxon>
        <taxon>Halobacteriales</taxon>
        <taxon>Halorubellaceae</taxon>
        <taxon>Halorubellus</taxon>
    </lineage>
</organism>
<dbReference type="PROSITE" id="PS00893">
    <property type="entry name" value="NUDIX_BOX"/>
    <property type="match status" value="1"/>
</dbReference>
<evidence type="ECO:0000259" key="2">
    <source>
        <dbReference type="PROSITE" id="PS51462"/>
    </source>
</evidence>
<keyword evidence="4" id="KW-1185">Reference proteome</keyword>
<evidence type="ECO:0000313" key="4">
    <source>
        <dbReference type="Proteomes" id="UP001596395"/>
    </source>
</evidence>
<dbReference type="Gene3D" id="3.90.79.10">
    <property type="entry name" value="Nucleoside Triphosphate Pyrophosphohydrolase"/>
    <property type="match status" value="1"/>
</dbReference>
<feature type="domain" description="Nudix hydrolase" evidence="2">
    <location>
        <begin position="44"/>
        <end position="175"/>
    </location>
</feature>
<dbReference type="InterPro" id="IPR015797">
    <property type="entry name" value="NUDIX_hydrolase-like_dom_sf"/>
</dbReference>
<comment type="caution">
    <text evidence="3">The sequence shown here is derived from an EMBL/GenBank/DDBJ whole genome shotgun (WGS) entry which is preliminary data.</text>
</comment>
<keyword evidence="1" id="KW-0378">Hydrolase</keyword>
<sequence length="185" mass="20054">MTDDAPTAYEAHYCPRCGTETDEKHVDGRPRCWCPECDVVHWRAAVPVVGVAVVDPVAGSVLAFKHDRTGKFDLPSGHQELPEAAAETAARELREETNLAVDPAALDLFDVTVKEHPLGRYNFSTTFVVPRSEATGEVEPETDADVVEWMTPSDASAREDEFVPGVLDVIDAAVDVVDAARDPAP</sequence>
<reference evidence="3 4" key="1">
    <citation type="journal article" date="2019" name="Int. J. Syst. Evol. Microbiol.">
        <title>The Global Catalogue of Microorganisms (GCM) 10K type strain sequencing project: providing services to taxonomists for standard genome sequencing and annotation.</title>
        <authorList>
            <consortium name="The Broad Institute Genomics Platform"/>
            <consortium name="The Broad Institute Genome Sequencing Center for Infectious Disease"/>
            <person name="Wu L."/>
            <person name="Ma J."/>
        </authorList>
    </citation>
    <scope>NUCLEOTIDE SEQUENCE [LARGE SCALE GENOMIC DNA]</scope>
    <source>
        <strain evidence="3 4">GX26</strain>
    </source>
</reference>
<proteinExistence type="predicted"/>
<dbReference type="RefSeq" id="WP_336351623.1">
    <property type="nucleotide sequence ID" value="NZ_JAZAQL010000003.1"/>
</dbReference>
<protein>
    <submittedName>
        <fullName evidence="3">Zinc ribbon domain-containing protein</fullName>
    </submittedName>
</protein>
<dbReference type="PROSITE" id="PS51462">
    <property type="entry name" value="NUDIX"/>
    <property type="match status" value="1"/>
</dbReference>
<dbReference type="Pfam" id="PF00293">
    <property type="entry name" value="NUDIX"/>
    <property type="match status" value="1"/>
</dbReference>
<dbReference type="EMBL" id="JBHSXN010000003">
    <property type="protein sequence ID" value="MFC6954687.1"/>
    <property type="molecule type" value="Genomic_DNA"/>
</dbReference>